<proteinExistence type="predicted"/>
<protein>
    <recommendedName>
        <fullName evidence="4">DRBM domain-containing protein</fullName>
    </recommendedName>
</protein>
<evidence type="ECO:0000256" key="2">
    <source>
        <dbReference type="ARBA" id="ARBA00022884"/>
    </source>
</evidence>
<dbReference type="SUPFAM" id="SSF54768">
    <property type="entry name" value="dsRNA-binding domain-like"/>
    <property type="match status" value="2"/>
</dbReference>
<dbReference type="PANTHER" id="PTHR46031">
    <property type="match status" value="1"/>
</dbReference>
<dbReference type="GO" id="GO:0003723">
    <property type="term" value="F:RNA binding"/>
    <property type="evidence" value="ECO:0007669"/>
    <property type="project" value="UniProtKB-UniRule"/>
</dbReference>
<dbReference type="Proteomes" id="UP000593572">
    <property type="component" value="Unassembled WGS sequence"/>
</dbReference>
<organism evidence="5 6">
    <name type="scientific">Gossypium lobatum</name>
    <dbReference type="NCBI Taxonomy" id="34289"/>
    <lineage>
        <taxon>Eukaryota</taxon>
        <taxon>Viridiplantae</taxon>
        <taxon>Streptophyta</taxon>
        <taxon>Embryophyta</taxon>
        <taxon>Tracheophyta</taxon>
        <taxon>Spermatophyta</taxon>
        <taxon>Magnoliopsida</taxon>
        <taxon>eudicotyledons</taxon>
        <taxon>Gunneridae</taxon>
        <taxon>Pentapetalae</taxon>
        <taxon>rosids</taxon>
        <taxon>malvids</taxon>
        <taxon>Malvales</taxon>
        <taxon>Malvaceae</taxon>
        <taxon>Malvoideae</taxon>
        <taxon>Gossypium</taxon>
    </lineage>
</organism>
<evidence type="ECO:0000313" key="5">
    <source>
        <dbReference type="EMBL" id="MBA0557965.1"/>
    </source>
</evidence>
<keyword evidence="2 3" id="KW-0694">RNA-binding</keyword>
<feature type="domain" description="DRBM" evidence="4">
    <location>
        <begin position="53"/>
        <end position="122"/>
    </location>
</feature>
<gene>
    <name evidence="5" type="ORF">Golob_015006</name>
</gene>
<name>A0A7J8LZU2_9ROSI</name>
<dbReference type="Pfam" id="PF00035">
    <property type="entry name" value="dsrm"/>
    <property type="match status" value="1"/>
</dbReference>
<dbReference type="PANTHER" id="PTHR46031:SF37">
    <property type="entry name" value="DRBM DOMAIN-CONTAINING PROTEIN"/>
    <property type="match status" value="1"/>
</dbReference>
<dbReference type="AlphaFoldDB" id="A0A7J8LZU2"/>
<evidence type="ECO:0000256" key="1">
    <source>
        <dbReference type="ARBA" id="ARBA00022737"/>
    </source>
</evidence>
<evidence type="ECO:0000259" key="4">
    <source>
        <dbReference type="PROSITE" id="PS50137"/>
    </source>
</evidence>
<keyword evidence="6" id="KW-1185">Reference proteome</keyword>
<feature type="non-terminal residue" evidence="5">
    <location>
        <position position="134"/>
    </location>
</feature>
<dbReference type="Gene3D" id="3.30.160.20">
    <property type="match status" value="2"/>
</dbReference>
<comment type="caution">
    <text evidence="5">The sequence shown here is derived from an EMBL/GenBank/DDBJ whole genome shotgun (WGS) entry which is preliminary data.</text>
</comment>
<evidence type="ECO:0000256" key="3">
    <source>
        <dbReference type="PROSITE-ProRule" id="PRU00266"/>
    </source>
</evidence>
<dbReference type="InterPro" id="IPR014720">
    <property type="entry name" value="dsRBD_dom"/>
</dbReference>
<reference evidence="5 6" key="1">
    <citation type="journal article" date="2019" name="Genome Biol. Evol.">
        <title>Insights into the evolution of the New World diploid cottons (Gossypium, subgenus Houzingenia) based on genome sequencing.</title>
        <authorList>
            <person name="Grover C.E."/>
            <person name="Arick M.A. 2nd"/>
            <person name="Thrash A."/>
            <person name="Conover J.L."/>
            <person name="Sanders W.S."/>
            <person name="Peterson D.G."/>
            <person name="Frelichowski J.E."/>
            <person name="Scheffler J.A."/>
            <person name="Scheffler B.E."/>
            <person name="Wendel J.F."/>
        </authorList>
    </citation>
    <scope>NUCLEOTIDE SEQUENCE [LARGE SCALE GENOMIC DNA]</scope>
    <source>
        <strain evidence="5">157</strain>
        <tissue evidence="5">Leaf</tissue>
    </source>
</reference>
<dbReference type="PROSITE" id="PS50137">
    <property type="entry name" value="DS_RBD"/>
    <property type="match status" value="2"/>
</dbReference>
<dbReference type="EMBL" id="JABEZX010000006">
    <property type="protein sequence ID" value="MBA0557965.1"/>
    <property type="molecule type" value="Genomic_DNA"/>
</dbReference>
<feature type="domain" description="DRBM" evidence="4">
    <location>
        <begin position="1"/>
        <end position="43"/>
    </location>
</feature>
<accession>A0A7J8LZU2</accession>
<keyword evidence="1" id="KW-0677">Repeat</keyword>
<evidence type="ECO:0000313" key="6">
    <source>
        <dbReference type="Proteomes" id="UP000593572"/>
    </source>
</evidence>
<sequence>MHTPQFQSSVLVDGVTYTYEATFSKRKATEQDVAKHALQYISKKLKDESCPLIHNNRLQEFTQQPSIQLPMYQTVNEGSMLAPQLRSIVLVDSVTYTPEATFSKRKAAEQDVAKHALHCISKKLKDEGCPLIHM</sequence>